<protein>
    <submittedName>
        <fullName evidence="1">Uncharacterized protein</fullName>
    </submittedName>
</protein>
<evidence type="ECO:0000313" key="1">
    <source>
        <dbReference type="EMBL" id="MBB6559036.1"/>
    </source>
</evidence>
<gene>
    <name evidence="1" type="ORF">HNP48_001700</name>
</gene>
<comment type="caution">
    <text evidence="1">The sequence shown here is derived from an EMBL/GenBank/DDBJ whole genome shotgun (WGS) entry which is preliminary data.</text>
</comment>
<dbReference type="Proteomes" id="UP000575083">
    <property type="component" value="Unassembled WGS sequence"/>
</dbReference>
<dbReference type="AlphaFoldDB" id="A0A7X0U8D7"/>
<name>A0A7X0U8D7_9BURK</name>
<accession>A0A7X0U8D7</accession>
<dbReference type="EMBL" id="JACHLK010000002">
    <property type="protein sequence ID" value="MBB6559036.1"/>
    <property type="molecule type" value="Genomic_DNA"/>
</dbReference>
<sequence length="312" mass="32525">MHLTTTHLHDLLLDPATHPRGQPHLSAASGLVRAGAWLYVVADDEHHLGMLPITAAVAPQPAPLVQLHRILPGDLPTEPRERKKRKPDLEALALLPASSAYPHGALLALGSGSKPNRQRGLAIALDATGRPDGAAQALDLSALYAPLRAEFADLNIEGAFVTHDAMHLLQRGNKGDARSACITYPLAPLLAWLAGTRAQPPAPLRTTLFDLGTVDGVPLGFTDGAALPGGDGDCGWIFSAVAENTDDSYADGECVASAIGWVEADGVLQRIAALEGAPKVEGIALDGAGRLLMVTDADDPARASRLLAVALD</sequence>
<keyword evidence="2" id="KW-1185">Reference proteome</keyword>
<evidence type="ECO:0000313" key="2">
    <source>
        <dbReference type="Proteomes" id="UP000575083"/>
    </source>
</evidence>
<organism evidence="1 2">
    <name type="scientific">Acidovorax soli</name>
    <dbReference type="NCBI Taxonomy" id="592050"/>
    <lineage>
        <taxon>Bacteria</taxon>
        <taxon>Pseudomonadati</taxon>
        <taxon>Pseudomonadota</taxon>
        <taxon>Betaproteobacteria</taxon>
        <taxon>Burkholderiales</taxon>
        <taxon>Comamonadaceae</taxon>
        <taxon>Acidovorax</taxon>
    </lineage>
</organism>
<reference evidence="1 2" key="1">
    <citation type="submission" date="2020-08" db="EMBL/GenBank/DDBJ databases">
        <title>Functional genomics of gut bacteria from endangered species of beetles.</title>
        <authorList>
            <person name="Carlos-Shanley C."/>
        </authorList>
    </citation>
    <scope>NUCLEOTIDE SEQUENCE [LARGE SCALE GENOMIC DNA]</scope>
    <source>
        <strain evidence="1 2">S00198</strain>
    </source>
</reference>
<dbReference type="RefSeq" id="WP_184856432.1">
    <property type="nucleotide sequence ID" value="NZ_JACHLK010000002.1"/>
</dbReference>
<proteinExistence type="predicted"/>
<dbReference type="InterPro" id="IPR053851">
    <property type="entry name" value="DUF6929"/>
</dbReference>
<dbReference type="Pfam" id="PF22000">
    <property type="entry name" value="DUF6929"/>
    <property type="match status" value="1"/>
</dbReference>